<gene>
    <name evidence="15" type="ORF">EW145_g3674</name>
</gene>
<feature type="compositionally biased region" description="Polar residues" evidence="11">
    <location>
        <begin position="170"/>
        <end position="183"/>
    </location>
</feature>
<keyword evidence="6" id="KW-0804">Transcription</keyword>
<dbReference type="EMBL" id="SGPK01000163">
    <property type="protein sequence ID" value="THH07017.1"/>
    <property type="molecule type" value="Genomic_DNA"/>
</dbReference>
<dbReference type="InterPro" id="IPR009072">
    <property type="entry name" value="Histone-fold"/>
</dbReference>
<feature type="region of interest" description="Disordered" evidence="11">
    <location>
        <begin position="106"/>
        <end position="127"/>
    </location>
</feature>
<dbReference type="GO" id="GO:0046982">
    <property type="term" value="F:protein heterodimerization activity"/>
    <property type="evidence" value="ECO:0007669"/>
    <property type="project" value="InterPro"/>
</dbReference>
<evidence type="ECO:0000313" key="16">
    <source>
        <dbReference type="Proteomes" id="UP000308199"/>
    </source>
</evidence>
<dbReference type="GO" id="GO:0006281">
    <property type="term" value="P:DNA repair"/>
    <property type="evidence" value="ECO:0007669"/>
    <property type="project" value="UniProtKB-UniRule"/>
</dbReference>
<evidence type="ECO:0000256" key="2">
    <source>
        <dbReference type="ARBA" id="ARBA00007530"/>
    </source>
</evidence>
<feature type="compositionally biased region" description="Basic and acidic residues" evidence="11">
    <location>
        <begin position="542"/>
        <end position="556"/>
    </location>
</feature>
<evidence type="ECO:0000259" key="12">
    <source>
        <dbReference type="Pfam" id="PF03847"/>
    </source>
</evidence>
<feature type="compositionally biased region" description="Basic and acidic residues" evidence="11">
    <location>
        <begin position="358"/>
        <end position="367"/>
    </location>
</feature>
<dbReference type="Gene3D" id="1.10.20.10">
    <property type="entry name" value="Histone, subunit A"/>
    <property type="match status" value="1"/>
</dbReference>
<evidence type="ECO:0000256" key="6">
    <source>
        <dbReference type="ARBA" id="ARBA00023163"/>
    </source>
</evidence>
<evidence type="ECO:0000256" key="3">
    <source>
        <dbReference type="ARBA" id="ARBA00008997"/>
    </source>
</evidence>
<dbReference type="OrthoDB" id="361242at2759"/>
<feature type="domain" description="Nse4/EID protein Nse3/MAGE-binding" evidence="14">
    <location>
        <begin position="446"/>
        <end position="498"/>
    </location>
</feature>
<evidence type="ECO:0000256" key="11">
    <source>
        <dbReference type="SAM" id="MobiDB-lite"/>
    </source>
</evidence>
<keyword evidence="5" id="KW-0805">Transcription regulation</keyword>
<dbReference type="Pfam" id="PF08743">
    <property type="entry name" value="Nse4_C"/>
    <property type="match status" value="1"/>
</dbReference>
<dbReference type="InterPro" id="IPR014854">
    <property type="entry name" value="Nse4_C"/>
</dbReference>
<dbReference type="GO" id="GO:0005669">
    <property type="term" value="C:transcription factor TFIID complex"/>
    <property type="evidence" value="ECO:0007669"/>
    <property type="project" value="InterPro"/>
</dbReference>
<sequence length="690" mass="75292">MASNEAQKQSQQQQQPQKTQQPAASAASPSPATAQNTTTPANIIAALSSAFKTSTGESLQNDKIASLLLANMEQITELAKQGRLSQTQITQLRQFAINNNKDVSATAQSTQQASAQPTASSSKSLQSTSTAPLLSNALASTSSAFKSSSPAPNGGATLSSITGNGYPISQTLNVTNPGPQSFPSAVGRPTLSGGFAGGRISGKNTPGTPAQIARTDDPSVLGFNDMSNRRKNAPNDQSMRRSIQDLVYSIDPNVKIEPEVEDLLLDIADEFIDSVTNFGCRLAKHRGGDSLEVRDLQLHLERNHNIRIPGFASDETRISISQSSIAPAAGPGGASGKKSAQNANVTHRSQRLAQVAQAKKEAKRTHYDEEDEGAESVPGSPDSDLVYDPDQDREEKRAIRKNYRSLQEDETLMSANAIGIDSLTKKIRAADKLFQKVKGPQEATLDSAFLVTASNLGAVKARQMRADVGGFDVDDFVAKLVTFMGGHWRNDEEDGDIDDEHPLNWDSVGRRALAKSRRIPAMDFMLGPLSVEPKKRNFAKRNRLEKSNEVEKRPQELGEEDIEKSENETTKNVLALEKFLAKQDGPTNLFRIIINPTSFGQSVENLFYLSFLIRDGKVTLEITEDNEEPVIWLCEAPTDNDYSEGVRKKQMVMELDMETWKKAIEVFDIKESAIPTRKAAKTRLGNKWYG</sequence>
<dbReference type="CDD" id="cd07981">
    <property type="entry name" value="HFD_TAF12"/>
    <property type="match status" value="1"/>
</dbReference>
<feature type="domain" description="Non-structural maintenance of chromosome element 4 C-terminal" evidence="13">
    <location>
        <begin position="587"/>
        <end position="674"/>
    </location>
</feature>
<dbReference type="Pfam" id="PF15412">
    <property type="entry name" value="Nse4-Nse3_bdg"/>
    <property type="match status" value="1"/>
</dbReference>
<dbReference type="InterPro" id="IPR027786">
    <property type="entry name" value="Nse4/EID"/>
</dbReference>
<protein>
    <recommendedName>
        <fullName evidence="10">Non-structural maintenance of chromosomes element 4</fullName>
    </recommendedName>
</protein>
<comment type="subunit">
    <text evidence="10">Component of the SMC5-SMC6 complex.</text>
</comment>
<keyword evidence="9 10" id="KW-0539">Nucleus</keyword>
<comment type="caution">
    <text evidence="15">The sequence shown here is derived from an EMBL/GenBank/DDBJ whole genome shotgun (WGS) entry which is preliminary data.</text>
</comment>
<evidence type="ECO:0000256" key="8">
    <source>
        <dbReference type="ARBA" id="ARBA00023204"/>
    </source>
</evidence>
<dbReference type="PANTHER" id="PTHR16140">
    <property type="entry name" value="NON-STRUCTURAL MAINTENANCE OF CHROMOSOMES ELEMENT 4"/>
    <property type="match status" value="1"/>
</dbReference>
<evidence type="ECO:0000256" key="9">
    <source>
        <dbReference type="ARBA" id="ARBA00023242"/>
    </source>
</evidence>
<dbReference type="GO" id="GO:0070461">
    <property type="term" value="C:SAGA-type complex"/>
    <property type="evidence" value="ECO:0007669"/>
    <property type="project" value="UniProtKB-ARBA"/>
</dbReference>
<dbReference type="Proteomes" id="UP000308199">
    <property type="component" value="Unassembled WGS sequence"/>
</dbReference>
<evidence type="ECO:0000259" key="13">
    <source>
        <dbReference type="Pfam" id="PF08743"/>
    </source>
</evidence>
<dbReference type="InterPro" id="IPR003228">
    <property type="entry name" value="TFIID_TAF12_dom"/>
</dbReference>
<evidence type="ECO:0000256" key="4">
    <source>
        <dbReference type="ARBA" id="ARBA00022763"/>
    </source>
</evidence>
<reference evidence="15 16" key="1">
    <citation type="submission" date="2019-02" db="EMBL/GenBank/DDBJ databases">
        <title>Genome sequencing of the rare red list fungi Phellinidium pouzarii.</title>
        <authorList>
            <person name="Buettner E."/>
            <person name="Kellner H."/>
        </authorList>
    </citation>
    <scope>NUCLEOTIDE SEQUENCE [LARGE SCALE GENOMIC DNA]</scope>
    <source>
        <strain evidence="15 16">DSM 108285</strain>
    </source>
</reference>
<feature type="region of interest" description="Disordered" evidence="11">
    <location>
        <begin position="170"/>
        <end position="240"/>
    </location>
</feature>
<organism evidence="15 16">
    <name type="scientific">Phellinidium pouzarii</name>
    <dbReference type="NCBI Taxonomy" id="167371"/>
    <lineage>
        <taxon>Eukaryota</taxon>
        <taxon>Fungi</taxon>
        <taxon>Dikarya</taxon>
        <taxon>Basidiomycota</taxon>
        <taxon>Agaricomycotina</taxon>
        <taxon>Agaricomycetes</taxon>
        <taxon>Hymenochaetales</taxon>
        <taxon>Hymenochaetaceae</taxon>
        <taxon>Phellinidium</taxon>
    </lineage>
</organism>
<evidence type="ECO:0000256" key="1">
    <source>
        <dbReference type="ARBA" id="ARBA00004123"/>
    </source>
</evidence>
<dbReference type="GO" id="GO:0006310">
    <property type="term" value="P:DNA recombination"/>
    <property type="evidence" value="ECO:0007669"/>
    <property type="project" value="UniProtKB-UniRule"/>
</dbReference>
<evidence type="ECO:0000259" key="14">
    <source>
        <dbReference type="Pfam" id="PF15412"/>
    </source>
</evidence>
<keyword evidence="7 10" id="KW-0233">DNA recombination</keyword>
<evidence type="ECO:0000256" key="10">
    <source>
        <dbReference type="RuleBase" id="RU365071"/>
    </source>
</evidence>
<keyword evidence="4 10" id="KW-0227">DNA damage</keyword>
<dbReference type="FunFam" id="1.10.20.10:FF:000011">
    <property type="entry name" value="Transcription initiation factor TFIID subunit 12"/>
    <property type="match status" value="1"/>
</dbReference>
<dbReference type="Pfam" id="PF03847">
    <property type="entry name" value="TFIID_20kDa"/>
    <property type="match status" value="1"/>
</dbReference>
<feature type="region of interest" description="Disordered" evidence="11">
    <location>
        <begin position="1"/>
        <end position="39"/>
    </location>
</feature>
<comment type="similarity">
    <text evidence="2">Belongs to the TAF12 family.</text>
</comment>
<keyword evidence="16" id="KW-1185">Reference proteome</keyword>
<evidence type="ECO:0000313" key="15">
    <source>
        <dbReference type="EMBL" id="THH07017.1"/>
    </source>
</evidence>
<comment type="subcellular location">
    <subcellularLocation>
        <location evidence="1 10">Nucleus</location>
    </subcellularLocation>
</comment>
<dbReference type="AlphaFoldDB" id="A0A4S4L6Q9"/>
<feature type="region of interest" description="Disordered" evidence="11">
    <location>
        <begin position="537"/>
        <end position="566"/>
    </location>
</feature>
<dbReference type="GO" id="GO:0006352">
    <property type="term" value="P:DNA-templated transcription initiation"/>
    <property type="evidence" value="ECO:0007669"/>
    <property type="project" value="InterPro"/>
</dbReference>
<name>A0A4S4L6Q9_9AGAM</name>
<comment type="similarity">
    <text evidence="3 10">Belongs to the NSE4 family.</text>
</comment>
<feature type="domain" description="Transcription initiation factor TFIID subunit 12" evidence="12">
    <location>
        <begin position="240"/>
        <end position="306"/>
    </location>
</feature>
<dbReference type="GO" id="GO:0030915">
    <property type="term" value="C:Smc5-Smc6 complex"/>
    <property type="evidence" value="ECO:0007669"/>
    <property type="project" value="UniProtKB-UniRule"/>
</dbReference>
<evidence type="ECO:0000256" key="5">
    <source>
        <dbReference type="ARBA" id="ARBA00023015"/>
    </source>
</evidence>
<dbReference type="InterPro" id="IPR029225">
    <property type="entry name" value="Nse4_Nse3-bd"/>
</dbReference>
<keyword evidence="8 10" id="KW-0234">DNA repair</keyword>
<dbReference type="PANTHER" id="PTHR16140:SF0">
    <property type="entry name" value="NON-STRUCTURAL MAINTENANCE OF CHROMOSOMES ELEMENT 4"/>
    <property type="match status" value="1"/>
</dbReference>
<accession>A0A4S4L6Q9</accession>
<evidence type="ECO:0000256" key="7">
    <source>
        <dbReference type="ARBA" id="ARBA00023172"/>
    </source>
</evidence>
<comment type="function">
    <text evidence="10">Component of the SMC5-SMC6 complex, that promotes sister chromatid alignment after DNA damage and facilitates double-stranded DNA breaks (DSBs) repair via homologous recombination between sister chromatids.</text>
</comment>
<dbReference type="SUPFAM" id="SSF47113">
    <property type="entry name" value="Histone-fold"/>
    <property type="match status" value="1"/>
</dbReference>
<proteinExistence type="inferred from homology"/>
<feature type="region of interest" description="Disordered" evidence="11">
    <location>
        <begin position="325"/>
        <end position="395"/>
    </location>
</feature>